<protein>
    <recommendedName>
        <fullName evidence="3">Glycosyl transferase</fullName>
    </recommendedName>
</protein>
<proteinExistence type="predicted"/>
<accession>A0A1S9PAX4</accession>
<dbReference type="OrthoDB" id="759053at2"/>
<dbReference type="STRING" id="1792845.BC343_10495"/>
<dbReference type="AlphaFoldDB" id="A0A1S9PAX4"/>
<gene>
    <name evidence="1" type="ORF">BC343_10495</name>
</gene>
<sequence>MLQRIINLVYRYPASRLKTYKRFGGYFKYRSVIRNSRLMAEASMQLPPILSHPEGLPLYFLTGKNYLYQTLFCIQSLARVSSTRFRFILVDDGSFDETLMQQVNKSLPGAEVVTQTQIAENLQNALPQDRYPFLHHKREVYPHIKKLTDIHTIPGNSWKLVLDSDMLFWHSPVEMIKWLKSPEGPLNMLDCTPSYGYSTVLMELLCGEQIQPMLNVGAIGLNSNAINWDNLEHWGKTLEEKEGASYYLEQALSAMLIGNKPATILNATDYIVNPEEAAVKNRVGVLHHYVDLSKAAYFNIAWKKLTD</sequence>
<comment type="caution">
    <text evidence="1">The sequence shown here is derived from an EMBL/GenBank/DDBJ whole genome shotgun (WGS) entry which is preliminary data.</text>
</comment>
<reference evidence="1 2" key="1">
    <citation type="submission" date="2016-07" db="EMBL/GenBank/DDBJ databases">
        <title>Genomic analysis of zinc-resistant bacterium Mucilaginibacter pedocola TBZ30.</title>
        <authorList>
            <person name="Huang J."/>
            <person name="Tang J."/>
        </authorList>
    </citation>
    <scope>NUCLEOTIDE SEQUENCE [LARGE SCALE GENOMIC DNA]</scope>
    <source>
        <strain evidence="1 2">TBZ30</strain>
    </source>
</reference>
<dbReference type="Gene3D" id="3.90.550.10">
    <property type="entry name" value="Spore Coat Polysaccharide Biosynthesis Protein SpsA, Chain A"/>
    <property type="match status" value="1"/>
</dbReference>
<dbReference type="RefSeq" id="WP_078349808.1">
    <property type="nucleotide sequence ID" value="NZ_MBTF01000034.1"/>
</dbReference>
<dbReference type="EMBL" id="MBTF01000034">
    <property type="protein sequence ID" value="OOQ58079.1"/>
    <property type="molecule type" value="Genomic_DNA"/>
</dbReference>
<dbReference type="Proteomes" id="UP000189739">
    <property type="component" value="Unassembled WGS sequence"/>
</dbReference>
<name>A0A1S9PAX4_9SPHI</name>
<keyword evidence="2" id="KW-1185">Reference proteome</keyword>
<organism evidence="1 2">
    <name type="scientific">Mucilaginibacter pedocola</name>
    <dbReference type="NCBI Taxonomy" id="1792845"/>
    <lineage>
        <taxon>Bacteria</taxon>
        <taxon>Pseudomonadati</taxon>
        <taxon>Bacteroidota</taxon>
        <taxon>Sphingobacteriia</taxon>
        <taxon>Sphingobacteriales</taxon>
        <taxon>Sphingobacteriaceae</taxon>
        <taxon>Mucilaginibacter</taxon>
    </lineage>
</organism>
<dbReference type="SUPFAM" id="SSF53448">
    <property type="entry name" value="Nucleotide-diphospho-sugar transferases"/>
    <property type="match status" value="1"/>
</dbReference>
<evidence type="ECO:0000313" key="1">
    <source>
        <dbReference type="EMBL" id="OOQ58079.1"/>
    </source>
</evidence>
<evidence type="ECO:0008006" key="3">
    <source>
        <dbReference type="Google" id="ProtNLM"/>
    </source>
</evidence>
<dbReference type="InterPro" id="IPR029044">
    <property type="entry name" value="Nucleotide-diphossugar_trans"/>
</dbReference>
<dbReference type="CDD" id="cd00761">
    <property type="entry name" value="Glyco_tranf_GTA_type"/>
    <property type="match status" value="1"/>
</dbReference>
<evidence type="ECO:0000313" key="2">
    <source>
        <dbReference type="Proteomes" id="UP000189739"/>
    </source>
</evidence>